<gene>
    <name evidence="2" type="ORF">BTMF_LOCUS14096</name>
</gene>
<accession>A0A0R3R7W0</accession>
<feature type="transmembrane region" description="Helical" evidence="1">
    <location>
        <begin position="17"/>
        <end position="41"/>
    </location>
</feature>
<dbReference type="EMBL" id="UZAG01020797">
    <property type="protein sequence ID" value="VDO47946.1"/>
    <property type="molecule type" value="Genomic_DNA"/>
</dbReference>
<evidence type="ECO:0000313" key="4">
    <source>
        <dbReference type="WBParaSite" id="BTMF_0001611601-mRNA-1"/>
    </source>
</evidence>
<dbReference type="Proteomes" id="UP000280834">
    <property type="component" value="Unassembled WGS sequence"/>
</dbReference>
<evidence type="ECO:0000313" key="2">
    <source>
        <dbReference type="EMBL" id="VDO47946.1"/>
    </source>
</evidence>
<protein>
    <submittedName>
        <fullName evidence="4">Glyco_hydro_38N domain-containing protein</fullName>
    </submittedName>
</protein>
<dbReference type="STRING" id="42155.A0A0R3R7W0"/>
<evidence type="ECO:0000313" key="3">
    <source>
        <dbReference type="Proteomes" id="UP000280834"/>
    </source>
</evidence>
<reference evidence="4" key="1">
    <citation type="submission" date="2017-02" db="UniProtKB">
        <authorList>
            <consortium name="WormBaseParasite"/>
        </authorList>
    </citation>
    <scope>IDENTIFICATION</scope>
</reference>
<keyword evidence="1" id="KW-1133">Transmembrane helix</keyword>
<reference evidence="2 3" key="2">
    <citation type="submission" date="2018-11" db="EMBL/GenBank/DDBJ databases">
        <authorList>
            <consortium name="Pathogen Informatics"/>
        </authorList>
    </citation>
    <scope>NUCLEOTIDE SEQUENCE [LARGE SCALE GENOMIC DNA]</scope>
</reference>
<sequence>MAKIKITPFLSAHTKRYIFMTGFCIEFRIILLTISFIFNLLKFDDEEQSDGATFQCTQTYPIKTKTEFNVWIGSLQSFVKFNIEIYQDNKNDVTEVYVLPFTHVDPGKYVSLLIREFSKYVNYKKPDVAHHSKN</sequence>
<keyword evidence="1" id="KW-0472">Membrane</keyword>
<proteinExistence type="predicted"/>
<dbReference type="WBParaSite" id="BTMF_0001611601-mRNA-1">
    <property type="protein sequence ID" value="BTMF_0001611601-mRNA-1"/>
    <property type="gene ID" value="BTMF_0001611601"/>
</dbReference>
<name>A0A0R3R7W0_9BILA</name>
<dbReference type="AlphaFoldDB" id="A0A0R3R7W0"/>
<keyword evidence="3" id="KW-1185">Reference proteome</keyword>
<keyword evidence="1" id="KW-0812">Transmembrane</keyword>
<organism evidence="4">
    <name type="scientific">Brugia timori</name>
    <dbReference type="NCBI Taxonomy" id="42155"/>
    <lineage>
        <taxon>Eukaryota</taxon>
        <taxon>Metazoa</taxon>
        <taxon>Ecdysozoa</taxon>
        <taxon>Nematoda</taxon>
        <taxon>Chromadorea</taxon>
        <taxon>Rhabditida</taxon>
        <taxon>Spirurina</taxon>
        <taxon>Spiruromorpha</taxon>
        <taxon>Filarioidea</taxon>
        <taxon>Onchocercidae</taxon>
        <taxon>Brugia</taxon>
    </lineage>
</organism>
<evidence type="ECO:0000256" key="1">
    <source>
        <dbReference type="SAM" id="Phobius"/>
    </source>
</evidence>